<keyword evidence="5 9" id="KW-0238">DNA-binding</keyword>
<evidence type="ECO:0000313" key="13">
    <source>
        <dbReference type="Proteomes" id="UP000654279"/>
    </source>
</evidence>
<dbReference type="AlphaFoldDB" id="A0A926CXT7"/>
<dbReference type="PROSITE" id="PS51755">
    <property type="entry name" value="OMPR_PHOB"/>
    <property type="match status" value="1"/>
</dbReference>
<evidence type="ECO:0000256" key="8">
    <source>
        <dbReference type="PROSITE-ProRule" id="PRU00169"/>
    </source>
</evidence>
<dbReference type="PROSITE" id="PS50110">
    <property type="entry name" value="RESPONSE_REGULATORY"/>
    <property type="match status" value="1"/>
</dbReference>
<accession>A0A926CXT7</accession>
<comment type="caution">
    <text evidence="12">The sequence shown here is derived from an EMBL/GenBank/DDBJ whole genome shotgun (WGS) entry which is preliminary data.</text>
</comment>
<dbReference type="InterPro" id="IPR011006">
    <property type="entry name" value="CheY-like_superfamily"/>
</dbReference>
<feature type="modified residue" description="4-aspartylphosphate" evidence="8">
    <location>
        <position position="54"/>
    </location>
</feature>
<feature type="domain" description="Response regulatory" evidence="10">
    <location>
        <begin position="5"/>
        <end position="118"/>
    </location>
</feature>
<dbReference type="GO" id="GO:0000156">
    <property type="term" value="F:phosphorelay response regulator activity"/>
    <property type="evidence" value="ECO:0007669"/>
    <property type="project" value="TreeGrafter"/>
</dbReference>
<dbReference type="EMBL" id="JACRSO010000001">
    <property type="protein sequence ID" value="MBC8527949.1"/>
    <property type="molecule type" value="Genomic_DNA"/>
</dbReference>
<dbReference type="InterPro" id="IPR016032">
    <property type="entry name" value="Sig_transdc_resp-reg_C-effctor"/>
</dbReference>
<dbReference type="FunFam" id="1.10.10.10:FF:000018">
    <property type="entry name" value="DNA-binding response regulator ResD"/>
    <property type="match status" value="1"/>
</dbReference>
<dbReference type="SMART" id="SM00448">
    <property type="entry name" value="REC"/>
    <property type="match status" value="1"/>
</dbReference>
<evidence type="ECO:0000259" key="11">
    <source>
        <dbReference type="PROSITE" id="PS51755"/>
    </source>
</evidence>
<evidence type="ECO:0000256" key="3">
    <source>
        <dbReference type="ARBA" id="ARBA00023012"/>
    </source>
</evidence>
<dbReference type="GO" id="GO:0032993">
    <property type="term" value="C:protein-DNA complex"/>
    <property type="evidence" value="ECO:0007669"/>
    <property type="project" value="TreeGrafter"/>
</dbReference>
<reference evidence="12" key="1">
    <citation type="submission" date="2020-08" db="EMBL/GenBank/DDBJ databases">
        <title>Genome public.</title>
        <authorList>
            <person name="Liu C."/>
            <person name="Sun Q."/>
        </authorList>
    </citation>
    <scope>NUCLEOTIDE SEQUENCE</scope>
    <source>
        <strain evidence="12">NSJ-44</strain>
    </source>
</reference>
<evidence type="ECO:0000256" key="4">
    <source>
        <dbReference type="ARBA" id="ARBA00023015"/>
    </source>
</evidence>
<keyword evidence="4" id="KW-0805">Transcription regulation</keyword>
<dbReference type="RefSeq" id="WP_138295506.1">
    <property type="nucleotide sequence ID" value="NZ_JACRSO010000001.1"/>
</dbReference>
<dbReference type="InterPro" id="IPR039420">
    <property type="entry name" value="WalR-like"/>
</dbReference>
<dbReference type="Gene3D" id="1.10.10.10">
    <property type="entry name" value="Winged helix-like DNA-binding domain superfamily/Winged helix DNA-binding domain"/>
    <property type="match status" value="1"/>
</dbReference>
<dbReference type="CDD" id="cd17574">
    <property type="entry name" value="REC_OmpR"/>
    <property type="match status" value="1"/>
</dbReference>
<dbReference type="SUPFAM" id="SSF46894">
    <property type="entry name" value="C-terminal effector domain of the bipartite response regulators"/>
    <property type="match status" value="1"/>
</dbReference>
<keyword evidence="2 8" id="KW-0597">Phosphoprotein</keyword>
<dbReference type="InterPro" id="IPR001789">
    <property type="entry name" value="Sig_transdc_resp-reg_receiver"/>
</dbReference>
<keyword evidence="6" id="KW-0804">Transcription</keyword>
<dbReference type="GO" id="GO:0006355">
    <property type="term" value="P:regulation of DNA-templated transcription"/>
    <property type="evidence" value="ECO:0007669"/>
    <property type="project" value="InterPro"/>
</dbReference>
<protein>
    <recommendedName>
        <fullName evidence="1">Stage 0 sporulation protein A homolog</fullName>
    </recommendedName>
</protein>
<feature type="DNA-binding region" description="OmpR/PhoB-type" evidence="9">
    <location>
        <begin position="131"/>
        <end position="226"/>
    </location>
</feature>
<dbReference type="GO" id="GO:0005829">
    <property type="term" value="C:cytosol"/>
    <property type="evidence" value="ECO:0007669"/>
    <property type="project" value="TreeGrafter"/>
</dbReference>
<evidence type="ECO:0000256" key="6">
    <source>
        <dbReference type="ARBA" id="ARBA00023163"/>
    </source>
</evidence>
<dbReference type="PANTHER" id="PTHR48111:SF40">
    <property type="entry name" value="PHOSPHATE REGULON TRANSCRIPTIONAL REGULATORY PROTEIN PHOB"/>
    <property type="match status" value="1"/>
</dbReference>
<dbReference type="Gene3D" id="6.10.250.690">
    <property type="match status" value="1"/>
</dbReference>
<dbReference type="SUPFAM" id="SSF52172">
    <property type="entry name" value="CheY-like"/>
    <property type="match status" value="1"/>
</dbReference>
<evidence type="ECO:0000256" key="7">
    <source>
        <dbReference type="ARBA" id="ARBA00024867"/>
    </source>
</evidence>
<comment type="function">
    <text evidence="7">May play the central regulatory role in sporulation. It may be an element of the effector pathway responsible for the activation of sporulation genes in response to nutritional stress. Spo0A may act in concert with spo0H (a sigma factor) to control the expression of some genes that are critical to the sporulation process.</text>
</comment>
<evidence type="ECO:0000259" key="10">
    <source>
        <dbReference type="PROSITE" id="PS50110"/>
    </source>
</evidence>
<dbReference type="CDD" id="cd00383">
    <property type="entry name" value="trans_reg_C"/>
    <property type="match status" value="1"/>
</dbReference>
<dbReference type="InterPro" id="IPR036388">
    <property type="entry name" value="WH-like_DNA-bd_sf"/>
</dbReference>
<dbReference type="FunFam" id="3.40.50.2300:FF:000001">
    <property type="entry name" value="DNA-binding response regulator PhoB"/>
    <property type="match status" value="1"/>
</dbReference>
<evidence type="ECO:0000256" key="1">
    <source>
        <dbReference type="ARBA" id="ARBA00018672"/>
    </source>
</evidence>
<evidence type="ECO:0000313" key="12">
    <source>
        <dbReference type="EMBL" id="MBC8527949.1"/>
    </source>
</evidence>
<gene>
    <name evidence="12" type="ORF">H8699_00665</name>
</gene>
<keyword evidence="3" id="KW-0902">Two-component regulatory system</keyword>
<dbReference type="Proteomes" id="UP000654279">
    <property type="component" value="Unassembled WGS sequence"/>
</dbReference>
<dbReference type="Gene3D" id="3.40.50.2300">
    <property type="match status" value="1"/>
</dbReference>
<dbReference type="PANTHER" id="PTHR48111">
    <property type="entry name" value="REGULATOR OF RPOS"/>
    <property type="match status" value="1"/>
</dbReference>
<keyword evidence="13" id="KW-1185">Reference proteome</keyword>
<feature type="domain" description="OmpR/PhoB-type" evidence="11">
    <location>
        <begin position="131"/>
        <end position="226"/>
    </location>
</feature>
<dbReference type="GO" id="GO:0000976">
    <property type="term" value="F:transcription cis-regulatory region binding"/>
    <property type="evidence" value="ECO:0007669"/>
    <property type="project" value="TreeGrafter"/>
</dbReference>
<dbReference type="SMART" id="SM00862">
    <property type="entry name" value="Trans_reg_C"/>
    <property type="match status" value="1"/>
</dbReference>
<evidence type="ECO:0000256" key="9">
    <source>
        <dbReference type="PROSITE-ProRule" id="PRU01091"/>
    </source>
</evidence>
<proteinExistence type="predicted"/>
<evidence type="ECO:0000256" key="2">
    <source>
        <dbReference type="ARBA" id="ARBA00022553"/>
    </source>
</evidence>
<sequence length="226" mass="25797">MESKRILIVEDEVPIAELLAYGLNKEGFEVAVAHDGAQALQKIKDFSPALMLLDWMLPDMSGLQICRTVTEDQNIPIIMLTARSYVEDKVLGLEAGADDYITKPFDLREVIARIKTILRRQDRDKGEGGQEEVIHIADLTLYPLEMLVMRGEEKVNLTPKEYELLLCLIKNRGRVLTRPMLLDVVWGYEYSGDTRTVDIHIQRLRKKLGLGDYIETVFGVGYKFIK</sequence>
<dbReference type="Pfam" id="PF00486">
    <property type="entry name" value="Trans_reg_C"/>
    <property type="match status" value="1"/>
</dbReference>
<dbReference type="InterPro" id="IPR001867">
    <property type="entry name" value="OmpR/PhoB-type_DNA-bd"/>
</dbReference>
<organism evidence="12 13">
    <name type="scientific">Luoshenia tenuis</name>
    <dbReference type="NCBI Taxonomy" id="2763654"/>
    <lineage>
        <taxon>Bacteria</taxon>
        <taxon>Bacillati</taxon>
        <taxon>Bacillota</taxon>
        <taxon>Clostridia</taxon>
        <taxon>Christensenellales</taxon>
        <taxon>Christensenellaceae</taxon>
        <taxon>Luoshenia</taxon>
    </lineage>
</organism>
<dbReference type="Pfam" id="PF00072">
    <property type="entry name" value="Response_reg"/>
    <property type="match status" value="1"/>
</dbReference>
<evidence type="ECO:0000256" key="5">
    <source>
        <dbReference type="ARBA" id="ARBA00023125"/>
    </source>
</evidence>
<name>A0A926CXT7_9FIRM</name>